<comment type="caution">
    <text evidence="3">The sequence shown here is derived from an EMBL/GenBank/DDBJ whole genome shotgun (WGS) entry which is preliminary data.</text>
</comment>
<dbReference type="Proteomes" id="UP001231189">
    <property type="component" value="Unassembled WGS sequence"/>
</dbReference>
<evidence type="ECO:0000313" key="4">
    <source>
        <dbReference type="Proteomes" id="UP001231189"/>
    </source>
</evidence>
<feature type="compositionally biased region" description="Polar residues" evidence="1">
    <location>
        <begin position="33"/>
        <end position="44"/>
    </location>
</feature>
<dbReference type="PANTHER" id="PTHR33326">
    <property type="entry name" value="OS05G0543800 PROTEIN"/>
    <property type="match status" value="1"/>
</dbReference>
<accession>A0AAD8W5V3</accession>
<feature type="region of interest" description="Disordered" evidence="1">
    <location>
        <begin position="1"/>
        <end position="44"/>
    </location>
</feature>
<dbReference type="Pfam" id="PF12274">
    <property type="entry name" value="DUF3615"/>
    <property type="match status" value="1"/>
</dbReference>
<evidence type="ECO:0000313" key="3">
    <source>
        <dbReference type="EMBL" id="KAK1644851.1"/>
    </source>
</evidence>
<gene>
    <name evidence="3" type="ORF">QYE76_062656</name>
</gene>
<protein>
    <recommendedName>
        <fullName evidence="2">DUF3615 domain-containing protein</fullName>
    </recommendedName>
</protein>
<keyword evidence="4" id="KW-1185">Reference proteome</keyword>
<name>A0AAD8W5V3_LOLMU</name>
<dbReference type="InterPro" id="IPR022059">
    <property type="entry name" value="DUF3615"/>
</dbReference>
<organism evidence="3 4">
    <name type="scientific">Lolium multiflorum</name>
    <name type="common">Italian ryegrass</name>
    <name type="synonym">Lolium perenne subsp. multiflorum</name>
    <dbReference type="NCBI Taxonomy" id="4521"/>
    <lineage>
        <taxon>Eukaryota</taxon>
        <taxon>Viridiplantae</taxon>
        <taxon>Streptophyta</taxon>
        <taxon>Embryophyta</taxon>
        <taxon>Tracheophyta</taxon>
        <taxon>Spermatophyta</taxon>
        <taxon>Magnoliopsida</taxon>
        <taxon>Liliopsida</taxon>
        <taxon>Poales</taxon>
        <taxon>Poaceae</taxon>
        <taxon>BOP clade</taxon>
        <taxon>Pooideae</taxon>
        <taxon>Poodae</taxon>
        <taxon>Poeae</taxon>
        <taxon>Poeae Chloroplast Group 2 (Poeae type)</taxon>
        <taxon>Loliodinae</taxon>
        <taxon>Loliinae</taxon>
        <taxon>Lolium</taxon>
    </lineage>
</organism>
<proteinExistence type="predicted"/>
<reference evidence="3" key="1">
    <citation type="submission" date="2023-07" db="EMBL/GenBank/DDBJ databases">
        <title>A chromosome-level genome assembly of Lolium multiflorum.</title>
        <authorList>
            <person name="Chen Y."/>
            <person name="Copetti D."/>
            <person name="Kolliker R."/>
            <person name="Studer B."/>
        </authorList>
    </citation>
    <scope>NUCLEOTIDE SEQUENCE</scope>
    <source>
        <strain evidence="3">02402/16</strain>
        <tissue evidence="3">Leaf</tissue>
    </source>
</reference>
<evidence type="ECO:0000259" key="2">
    <source>
        <dbReference type="Pfam" id="PF12274"/>
    </source>
</evidence>
<feature type="domain" description="DUF3615" evidence="2">
    <location>
        <begin position="166"/>
        <end position="262"/>
    </location>
</feature>
<sequence length="310" mass="35425">MYSDRPRRSRRNRGGWAQQSSSSRVEEEDAGKASSNELGPTISDTSKFKILSLNESPPALDSTDGSEEQSEAYRLLNVPTFDSVDDAFEYFCKSEKAAQAARDKTLTLSQRASLEKFEAQLAVTRDKARTVPAQESSAVAAQGRYEGSKENIAENGDKWMCEEVWVAFQKYHKKDLKEFEYEFEKLEHQCFHVENYCKIFHHFNFTVKMKKPGSSEWSSILYFAEVKEILQRKIYFCCPLEPDENGDCYACKNQRMVDLKHPMIGAFDRGSPDTVFPFMYGDDSSSDDDDGPVYDEAWRTRMRAAGIRVG</sequence>
<dbReference type="AlphaFoldDB" id="A0AAD8W5V3"/>
<dbReference type="PANTHER" id="PTHR33326:SF38">
    <property type="entry name" value="EXPRESSED PROTEIN"/>
    <property type="match status" value="1"/>
</dbReference>
<dbReference type="EMBL" id="JAUUTY010000004">
    <property type="protein sequence ID" value="KAK1644851.1"/>
    <property type="molecule type" value="Genomic_DNA"/>
</dbReference>
<evidence type="ECO:0000256" key="1">
    <source>
        <dbReference type="SAM" id="MobiDB-lite"/>
    </source>
</evidence>